<name>A0AA97BL04_9CYAN</name>
<dbReference type="RefSeq" id="WP_316791161.1">
    <property type="nucleotide sequence ID" value="NZ_CP053540.1"/>
</dbReference>
<dbReference type="Gene3D" id="3.40.50.1460">
    <property type="match status" value="1"/>
</dbReference>
<proteinExistence type="predicted"/>
<dbReference type="Gene3D" id="1.25.40.620">
    <property type="match status" value="1"/>
</dbReference>
<keyword evidence="4" id="KW-0378">Hydrolase</keyword>
<dbReference type="PANTHER" id="PTHR34800">
    <property type="entry name" value="TETRAPYRROLE-BINDING PROTEIN, CHLOROPLASTIC"/>
    <property type="match status" value="1"/>
</dbReference>
<dbReference type="PANTHER" id="PTHR34800:SF1">
    <property type="entry name" value="TETRAPYRROLE-BINDING PROTEIN, CHLOROPLASTIC"/>
    <property type="match status" value="1"/>
</dbReference>
<dbReference type="AlphaFoldDB" id="A0AA97BL04"/>
<feature type="compositionally biased region" description="Low complexity" evidence="1">
    <location>
        <begin position="362"/>
        <end position="372"/>
    </location>
</feature>
<dbReference type="InterPro" id="IPR008629">
    <property type="entry name" value="GUN4-like"/>
</dbReference>
<reference evidence="4" key="1">
    <citation type="submission" date="2020-05" db="EMBL/GenBank/DDBJ databases">
        <authorList>
            <person name="Zhu T."/>
            <person name="Keshari N."/>
            <person name="Lu X."/>
        </authorList>
    </citation>
    <scope>NUCLEOTIDE SEQUENCE</scope>
    <source>
        <strain evidence="4">NK1-22</strain>
    </source>
</reference>
<dbReference type="Gene3D" id="1.10.10.1770">
    <property type="entry name" value="Gun4-like"/>
    <property type="match status" value="1"/>
</dbReference>
<keyword evidence="4" id="KW-0645">Protease</keyword>
<feature type="domain" description="GUN4-like" evidence="3">
    <location>
        <begin position="417"/>
        <end position="553"/>
    </location>
</feature>
<dbReference type="Pfam" id="PF05419">
    <property type="entry name" value="GUN4"/>
    <property type="match status" value="1"/>
</dbReference>
<dbReference type="CDD" id="cd16383">
    <property type="entry name" value="GUN4"/>
    <property type="match status" value="1"/>
</dbReference>
<dbReference type="SUPFAM" id="SSF52129">
    <property type="entry name" value="Caspase-like"/>
    <property type="match status" value="1"/>
</dbReference>
<accession>A0AA97BL04</accession>
<feature type="domain" description="Peptidase C14 caspase" evidence="2">
    <location>
        <begin position="3"/>
        <end position="220"/>
    </location>
</feature>
<dbReference type="InterPro" id="IPR037215">
    <property type="entry name" value="GUN4-like_sf"/>
</dbReference>
<evidence type="ECO:0000313" key="4">
    <source>
        <dbReference type="EMBL" id="WOB42552.1"/>
    </source>
</evidence>
<dbReference type="Pfam" id="PF00656">
    <property type="entry name" value="Peptidase_C14"/>
    <property type="match status" value="1"/>
</dbReference>
<evidence type="ECO:0000256" key="1">
    <source>
        <dbReference type="SAM" id="MobiDB-lite"/>
    </source>
</evidence>
<dbReference type="GO" id="GO:0046906">
    <property type="term" value="F:tetrapyrrole binding"/>
    <property type="evidence" value="ECO:0007669"/>
    <property type="project" value="TreeGrafter"/>
</dbReference>
<evidence type="ECO:0000259" key="3">
    <source>
        <dbReference type="Pfam" id="PF05419"/>
    </source>
</evidence>
<dbReference type="EMBL" id="CP053540">
    <property type="protein sequence ID" value="WOB42552.1"/>
    <property type="molecule type" value="Genomic_DNA"/>
</dbReference>
<protein>
    <submittedName>
        <fullName evidence="4">Clp protease</fullName>
    </submittedName>
</protein>
<sequence>MARVALLIGTGEYLDGFKPLPAATKDVEAVAAILCDPEMGGFDDVKTLINKSQSEIAEAIETWFGARQKDDLALLYISGHGVKDARSELYFAAGNTRKQREELVRSTAVSASFVRDRIRDSKAKRQVVILDCCFSGAFGDLLSKDDDQIDLENVLGAEGRVVLTSSSSIQYSFEQRDSELSIYTRYLVEGIRTGAADADGDGAISVRELHQYASRKVQEEAPAMTPKIIVLKDEGYQIRIAKAPLGNPKVKYRKEVEVIVQEDDGTIDEIFSRPVLEEWQRKLGLLDEEATAIEAEVLEPIRQYQAKIYRYRDVFTRAIQHKNPLGEREQKRLKQLQTMLGLLDENVKPIEAEILSHLPETASSPVSNAPSPSTEPTVPTAREIPKKVEKPKVSSPASEPLASKTVEIPEEDDDLSSEKGIDYAPLRDLLKAQDWYAADRETYRTMITAVGKEQGDWFTKDELLNFPCTDLKTIDRLWVKYSQGHFGFSVQKKIYVECGGKLDGNYPGDEIWEKFCDRVGWRKNNEWQNYSDLNPSLSSPQGIFPVVAWLRCRAFSGWLFLCCGSVRGSFVGRVSRTRLVDCSR</sequence>
<dbReference type="GO" id="GO:0004197">
    <property type="term" value="F:cysteine-type endopeptidase activity"/>
    <property type="evidence" value="ECO:0007669"/>
    <property type="project" value="InterPro"/>
</dbReference>
<evidence type="ECO:0000259" key="2">
    <source>
        <dbReference type="Pfam" id="PF00656"/>
    </source>
</evidence>
<dbReference type="PROSITE" id="PS00018">
    <property type="entry name" value="EF_HAND_1"/>
    <property type="match status" value="1"/>
</dbReference>
<dbReference type="KEGG" id="tog:HNI00_04830"/>
<feature type="region of interest" description="Disordered" evidence="1">
    <location>
        <begin position="361"/>
        <end position="418"/>
    </location>
</feature>
<dbReference type="NCBIfam" id="NF047832">
    <property type="entry name" value="caspase_w_EACC1"/>
    <property type="match status" value="1"/>
</dbReference>
<dbReference type="InterPro" id="IPR029030">
    <property type="entry name" value="Caspase-like_dom_sf"/>
</dbReference>
<dbReference type="InterPro" id="IPR018247">
    <property type="entry name" value="EF_Hand_1_Ca_BS"/>
</dbReference>
<dbReference type="InterPro" id="IPR011600">
    <property type="entry name" value="Pept_C14_caspase"/>
</dbReference>
<organism evidence="4">
    <name type="scientific">Thermoleptolyngbya oregonensis NK1-22</name>
    <dbReference type="NCBI Taxonomy" id="2547457"/>
    <lineage>
        <taxon>Bacteria</taxon>
        <taxon>Bacillati</taxon>
        <taxon>Cyanobacteriota</taxon>
        <taxon>Cyanophyceae</taxon>
        <taxon>Oculatellales</taxon>
        <taxon>Oculatellaceae</taxon>
        <taxon>Thermoleptolyngbya</taxon>
    </lineage>
</organism>
<dbReference type="GO" id="GO:0006508">
    <property type="term" value="P:proteolysis"/>
    <property type="evidence" value="ECO:0007669"/>
    <property type="project" value="UniProtKB-KW"/>
</dbReference>
<gene>
    <name evidence="4" type="ORF">HNI00_04830</name>
</gene>
<feature type="compositionally biased region" description="Basic and acidic residues" evidence="1">
    <location>
        <begin position="383"/>
        <end position="392"/>
    </location>
</feature>
<dbReference type="SUPFAM" id="SSF140869">
    <property type="entry name" value="GUN4-like"/>
    <property type="match status" value="1"/>
</dbReference>